<organism evidence="6 7">
    <name type="scientific">Funiculus sociatus GB2-A5</name>
    <dbReference type="NCBI Taxonomy" id="2933946"/>
    <lineage>
        <taxon>Bacteria</taxon>
        <taxon>Bacillati</taxon>
        <taxon>Cyanobacteriota</taxon>
        <taxon>Cyanophyceae</taxon>
        <taxon>Coleofasciculales</taxon>
        <taxon>Coleofasciculaceae</taxon>
        <taxon>Funiculus</taxon>
    </lineage>
</organism>
<dbReference type="InterPro" id="IPR011990">
    <property type="entry name" value="TPR-like_helical_dom_sf"/>
</dbReference>
<keyword evidence="5" id="KW-0812">Transmembrane</keyword>
<evidence type="ECO:0000256" key="1">
    <source>
        <dbReference type="ARBA" id="ARBA00022737"/>
    </source>
</evidence>
<protein>
    <submittedName>
        <fullName evidence="6">Tetratricopeptide repeat protein</fullName>
    </submittedName>
</protein>
<keyword evidence="5" id="KW-1133">Transmembrane helix</keyword>
<dbReference type="EMBL" id="JAMPKK010000065">
    <property type="protein sequence ID" value="MEP0867302.1"/>
    <property type="molecule type" value="Genomic_DNA"/>
</dbReference>
<dbReference type="InterPro" id="IPR019734">
    <property type="entry name" value="TPR_rpt"/>
</dbReference>
<dbReference type="RefSeq" id="WP_190420952.1">
    <property type="nucleotide sequence ID" value="NZ_JAMPKK010000065.1"/>
</dbReference>
<evidence type="ECO:0000256" key="2">
    <source>
        <dbReference type="ARBA" id="ARBA00022803"/>
    </source>
</evidence>
<keyword evidence="2 3" id="KW-0802">TPR repeat</keyword>
<evidence type="ECO:0000256" key="3">
    <source>
        <dbReference type="PROSITE-ProRule" id="PRU00339"/>
    </source>
</evidence>
<feature type="compositionally biased region" description="Low complexity" evidence="4">
    <location>
        <begin position="266"/>
        <end position="276"/>
    </location>
</feature>
<evidence type="ECO:0000313" key="6">
    <source>
        <dbReference type="EMBL" id="MEP0867302.1"/>
    </source>
</evidence>
<comment type="caution">
    <text evidence="6">The sequence shown here is derived from an EMBL/GenBank/DDBJ whole genome shotgun (WGS) entry which is preliminary data.</text>
</comment>
<feature type="region of interest" description="Disordered" evidence="4">
    <location>
        <begin position="262"/>
        <end position="300"/>
    </location>
</feature>
<dbReference type="PANTHER" id="PTHR44943:SF8">
    <property type="entry name" value="TPR REPEAT-CONTAINING PROTEIN MJ0263"/>
    <property type="match status" value="1"/>
</dbReference>
<reference evidence="6 7" key="1">
    <citation type="submission" date="2022-04" db="EMBL/GenBank/DDBJ databases">
        <title>Positive selection, recombination, and allopatry shape intraspecific diversity of widespread and dominant cyanobacteria.</title>
        <authorList>
            <person name="Wei J."/>
            <person name="Shu W."/>
            <person name="Hu C."/>
        </authorList>
    </citation>
    <scope>NUCLEOTIDE SEQUENCE [LARGE SCALE GENOMIC DNA]</scope>
    <source>
        <strain evidence="6 7">GB2-A5</strain>
    </source>
</reference>
<keyword evidence="1" id="KW-0677">Repeat</keyword>
<keyword evidence="7" id="KW-1185">Reference proteome</keyword>
<gene>
    <name evidence="6" type="ORF">NDI37_22890</name>
</gene>
<evidence type="ECO:0000256" key="4">
    <source>
        <dbReference type="SAM" id="MobiDB-lite"/>
    </source>
</evidence>
<dbReference type="InterPro" id="IPR051685">
    <property type="entry name" value="Ycf3/AcsC/BcsC/TPR_MFPF"/>
</dbReference>
<dbReference type="PROSITE" id="PS50005">
    <property type="entry name" value="TPR"/>
    <property type="match status" value="1"/>
</dbReference>
<name>A0ABV0JV42_9CYAN</name>
<feature type="transmembrane region" description="Helical" evidence="5">
    <location>
        <begin position="12"/>
        <end position="34"/>
    </location>
</feature>
<dbReference type="SMART" id="SM00028">
    <property type="entry name" value="TPR"/>
    <property type="match status" value="3"/>
</dbReference>
<accession>A0ABV0JV42</accession>
<dbReference type="SUPFAM" id="SSF48452">
    <property type="entry name" value="TPR-like"/>
    <property type="match status" value="1"/>
</dbReference>
<dbReference type="PANTHER" id="PTHR44943">
    <property type="entry name" value="CELLULOSE SYNTHASE OPERON PROTEIN C"/>
    <property type="match status" value="1"/>
</dbReference>
<dbReference type="Pfam" id="PF13429">
    <property type="entry name" value="TPR_15"/>
    <property type="match status" value="1"/>
</dbReference>
<evidence type="ECO:0000256" key="5">
    <source>
        <dbReference type="SAM" id="Phobius"/>
    </source>
</evidence>
<proteinExistence type="predicted"/>
<dbReference type="Proteomes" id="UP001442494">
    <property type="component" value="Unassembled WGS sequence"/>
</dbReference>
<feature type="compositionally biased region" description="Pro residues" evidence="4">
    <location>
        <begin position="289"/>
        <end position="300"/>
    </location>
</feature>
<evidence type="ECO:0000313" key="7">
    <source>
        <dbReference type="Proteomes" id="UP001442494"/>
    </source>
</evidence>
<feature type="repeat" description="TPR" evidence="3">
    <location>
        <begin position="190"/>
        <end position="223"/>
    </location>
</feature>
<sequence length="300" mass="32273">MSKKRGRWLINLVLVLGVLVFVGVSIIPLVGMVFEQKPPSTGATPVASQTSQPPVNQSELEAQAKGYELVLQKEPENQTALRGLLETRLKLRDVKGAIAPLEKLAKLNPQQSEYAVLLAQAKQKTGDSEGSAQTYRSILTSKPGDIYALQGLVGLLLEQNRPEAAIGLLQDTLKTATDVNQVQPGSVDVTSVQLELGKVYVGQNRFPEAIAIYDEAIKGNKQDFRPIVAKAYVLQQQGKTAEAKPLFDTAIALAPADVKDRIKQLATQTPTSTNSPANPPSNAPSSVPTIPPPQPDETRD</sequence>
<keyword evidence="5" id="KW-0472">Membrane</keyword>
<dbReference type="Gene3D" id="1.25.40.10">
    <property type="entry name" value="Tetratricopeptide repeat domain"/>
    <property type="match status" value="1"/>
</dbReference>